<evidence type="ECO:0008006" key="3">
    <source>
        <dbReference type="Google" id="ProtNLM"/>
    </source>
</evidence>
<name>A0AAD7GKI5_MYCRO</name>
<proteinExistence type="predicted"/>
<organism evidence="1 2">
    <name type="scientific">Mycena rosella</name>
    <name type="common">Pink bonnet</name>
    <name type="synonym">Agaricus rosellus</name>
    <dbReference type="NCBI Taxonomy" id="1033263"/>
    <lineage>
        <taxon>Eukaryota</taxon>
        <taxon>Fungi</taxon>
        <taxon>Dikarya</taxon>
        <taxon>Basidiomycota</taxon>
        <taxon>Agaricomycotina</taxon>
        <taxon>Agaricomycetes</taxon>
        <taxon>Agaricomycetidae</taxon>
        <taxon>Agaricales</taxon>
        <taxon>Marasmiineae</taxon>
        <taxon>Mycenaceae</taxon>
        <taxon>Mycena</taxon>
    </lineage>
</organism>
<feature type="non-terminal residue" evidence="1">
    <location>
        <position position="500"/>
    </location>
</feature>
<protein>
    <recommendedName>
        <fullName evidence="3">F-box domain-containing protein</fullName>
    </recommendedName>
</protein>
<keyword evidence="2" id="KW-1185">Reference proteome</keyword>
<dbReference type="SUPFAM" id="SSF52047">
    <property type="entry name" value="RNI-like"/>
    <property type="match status" value="1"/>
</dbReference>
<gene>
    <name evidence="1" type="ORF">B0H17DRAFT_1177129</name>
</gene>
<accession>A0AAD7GKI5</accession>
<dbReference type="EMBL" id="JARKIE010000023">
    <property type="protein sequence ID" value="KAJ7699335.1"/>
    <property type="molecule type" value="Genomic_DNA"/>
</dbReference>
<dbReference type="Gene3D" id="3.80.10.10">
    <property type="entry name" value="Ribonuclease Inhibitor"/>
    <property type="match status" value="1"/>
</dbReference>
<evidence type="ECO:0000313" key="1">
    <source>
        <dbReference type="EMBL" id="KAJ7699335.1"/>
    </source>
</evidence>
<sequence>MHRALDILELVEMICDHLQSEPKRLPDLNAFARTCKFFLFPALDLMWEKQYVLINLVKCMPSDLWAETAEGEHSVFNLLRPITPADWERPLIYASRIKHFVLMFPHNMLSAYVFETLSLCIPREQLFPNLETIAWAPRTQQLYPYIRLFLGPKIHGVVFHYPNSISALSLLPALSLKYPALKLAKLRADIPDDDDPQLLLDDDELKLRSISTFVRGLTEIISLDLDIIDQGAFEHLGRLTTLRFLNIGELHRLEPSNSLPRLSFPALATLHFRDTRLELASAYIGMLSESKLAMLDVAITAPATTPTTTHFYATLTINCPHPDLQILEVQNTEWYSQGIADPAHYVVPSASLRLLCCFPNLVVLRLQSPAGFDLDDATVWALARAWPRLRILSLTADTDAEHHPSRVSLDALCAFAQHCPALAHLSITLDAVAVPPVEAASDRPIQTCLVMLNVAASPISTPSHVAAFISKLFPTLLALIAHTEEEDEDGDDGDGALWEQ</sequence>
<dbReference type="InterPro" id="IPR032675">
    <property type="entry name" value="LRR_dom_sf"/>
</dbReference>
<reference evidence="1" key="1">
    <citation type="submission" date="2023-03" db="EMBL/GenBank/DDBJ databases">
        <title>Massive genome expansion in bonnet fungi (Mycena s.s.) driven by repeated elements and novel gene families across ecological guilds.</title>
        <authorList>
            <consortium name="Lawrence Berkeley National Laboratory"/>
            <person name="Harder C.B."/>
            <person name="Miyauchi S."/>
            <person name="Viragh M."/>
            <person name="Kuo A."/>
            <person name="Thoen E."/>
            <person name="Andreopoulos B."/>
            <person name="Lu D."/>
            <person name="Skrede I."/>
            <person name="Drula E."/>
            <person name="Henrissat B."/>
            <person name="Morin E."/>
            <person name="Kohler A."/>
            <person name="Barry K."/>
            <person name="LaButti K."/>
            <person name="Morin E."/>
            <person name="Salamov A."/>
            <person name="Lipzen A."/>
            <person name="Mereny Z."/>
            <person name="Hegedus B."/>
            <person name="Baldrian P."/>
            <person name="Stursova M."/>
            <person name="Weitz H."/>
            <person name="Taylor A."/>
            <person name="Grigoriev I.V."/>
            <person name="Nagy L.G."/>
            <person name="Martin F."/>
            <person name="Kauserud H."/>
        </authorList>
    </citation>
    <scope>NUCLEOTIDE SEQUENCE</scope>
    <source>
        <strain evidence="1">CBHHK067</strain>
    </source>
</reference>
<comment type="caution">
    <text evidence="1">The sequence shown here is derived from an EMBL/GenBank/DDBJ whole genome shotgun (WGS) entry which is preliminary data.</text>
</comment>
<dbReference type="AlphaFoldDB" id="A0AAD7GKI5"/>
<evidence type="ECO:0000313" key="2">
    <source>
        <dbReference type="Proteomes" id="UP001221757"/>
    </source>
</evidence>
<dbReference type="Proteomes" id="UP001221757">
    <property type="component" value="Unassembled WGS sequence"/>
</dbReference>